<feature type="region of interest" description="Disordered" evidence="1">
    <location>
        <begin position="551"/>
        <end position="699"/>
    </location>
</feature>
<feature type="region of interest" description="Disordered" evidence="1">
    <location>
        <begin position="477"/>
        <end position="523"/>
    </location>
</feature>
<proteinExistence type="predicted"/>
<feature type="region of interest" description="Disordered" evidence="1">
    <location>
        <begin position="714"/>
        <end position="809"/>
    </location>
</feature>
<dbReference type="OrthoDB" id="1749473at2759"/>
<feature type="compositionally biased region" description="Polar residues" evidence="1">
    <location>
        <begin position="677"/>
        <end position="692"/>
    </location>
</feature>
<feature type="compositionally biased region" description="Basic and acidic residues" evidence="1">
    <location>
        <begin position="84"/>
        <end position="93"/>
    </location>
</feature>
<feature type="compositionally biased region" description="Low complexity" evidence="1">
    <location>
        <begin position="618"/>
        <end position="636"/>
    </location>
</feature>
<feature type="compositionally biased region" description="Pro residues" evidence="1">
    <location>
        <begin position="831"/>
        <end position="847"/>
    </location>
</feature>
<feature type="compositionally biased region" description="Basic and acidic residues" evidence="1">
    <location>
        <begin position="763"/>
        <end position="775"/>
    </location>
</feature>
<accession>A0A6G1I0G8</accession>
<name>A0A6G1I0G8_9PEZI</name>
<evidence type="ECO:0000313" key="2">
    <source>
        <dbReference type="EMBL" id="KAF2401752.1"/>
    </source>
</evidence>
<feature type="compositionally biased region" description="Low complexity" evidence="1">
    <location>
        <begin position="414"/>
        <end position="432"/>
    </location>
</feature>
<keyword evidence="3" id="KW-1185">Reference proteome</keyword>
<reference evidence="2" key="1">
    <citation type="journal article" date="2020" name="Stud. Mycol.">
        <title>101 Dothideomycetes genomes: a test case for predicting lifestyles and emergence of pathogens.</title>
        <authorList>
            <person name="Haridas S."/>
            <person name="Albert R."/>
            <person name="Binder M."/>
            <person name="Bloem J."/>
            <person name="Labutti K."/>
            <person name="Salamov A."/>
            <person name="Andreopoulos B."/>
            <person name="Baker S."/>
            <person name="Barry K."/>
            <person name="Bills G."/>
            <person name="Bluhm B."/>
            <person name="Cannon C."/>
            <person name="Castanera R."/>
            <person name="Culley D."/>
            <person name="Daum C."/>
            <person name="Ezra D."/>
            <person name="Gonzalez J."/>
            <person name="Henrissat B."/>
            <person name="Kuo A."/>
            <person name="Liang C."/>
            <person name="Lipzen A."/>
            <person name="Lutzoni F."/>
            <person name="Magnuson J."/>
            <person name="Mondo S."/>
            <person name="Nolan M."/>
            <person name="Ohm R."/>
            <person name="Pangilinan J."/>
            <person name="Park H.-J."/>
            <person name="Ramirez L."/>
            <person name="Alfaro M."/>
            <person name="Sun H."/>
            <person name="Tritt A."/>
            <person name="Yoshinaga Y."/>
            <person name="Zwiers L.-H."/>
            <person name="Turgeon B."/>
            <person name="Goodwin S."/>
            <person name="Spatafora J."/>
            <person name="Crous P."/>
            <person name="Grigoriev I."/>
        </authorList>
    </citation>
    <scope>NUCLEOTIDE SEQUENCE</scope>
    <source>
        <strain evidence="2">CBS 262.69</strain>
    </source>
</reference>
<feature type="compositionally biased region" description="Pro residues" evidence="1">
    <location>
        <begin position="651"/>
        <end position="667"/>
    </location>
</feature>
<feature type="region of interest" description="Disordered" evidence="1">
    <location>
        <begin position="822"/>
        <end position="875"/>
    </location>
</feature>
<gene>
    <name evidence="2" type="ORF">EJ06DRAFT_358440</name>
</gene>
<feature type="region of interest" description="Disordered" evidence="1">
    <location>
        <begin position="376"/>
        <end position="456"/>
    </location>
</feature>
<dbReference type="AlphaFoldDB" id="A0A6G1I0G8"/>
<feature type="compositionally biased region" description="Basic and acidic residues" evidence="1">
    <location>
        <begin position="131"/>
        <end position="140"/>
    </location>
</feature>
<feature type="compositionally biased region" description="Pro residues" evidence="1">
    <location>
        <begin position="147"/>
        <end position="159"/>
    </location>
</feature>
<feature type="compositionally biased region" description="Low complexity" evidence="1">
    <location>
        <begin position="376"/>
        <end position="399"/>
    </location>
</feature>
<dbReference type="Proteomes" id="UP000799640">
    <property type="component" value="Unassembled WGS sequence"/>
</dbReference>
<evidence type="ECO:0008006" key="4">
    <source>
        <dbReference type="Google" id="ProtNLM"/>
    </source>
</evidence>
<feature type="compositionally biased region" description="Pro residues" evidence="1">
    <location>
        <begin position="858"/>
        <end position="867"/>
    </location>
</feature>
<evidence type="ECO:0000256" key="1">
    <source>
        <dbReference type="SAM" id="MobiDB-lite"/>
    </source>
</evidence>
<evidence type="ECO:0000313" key="3">
    <source>
        <dbReference type="Proteomes" id="UP000799640"/>
    </source>
</evidence>
<dbReference type="EMBL" id="ML996692">
    <property type="protein sequence ID" value="KAF2401752.1"/>
    <property type="molecule type" value="Genomic_DNA"/>
</dbReference>
<protein>
    <recommendedName>
        <fullName evidence="4">PH domain-containing protein</fullName>
    </recommendedName>
</protein>
<organism evidence="2 3">
    <name type="scientific">Trichodelitschia bisporula</name>
    <dbReference type="NCBI Taxonomy" id="703511"/>
    <lineage>
        <taxon>Eukaryota</taxon>
        <taxon>Fungi</taxon>
        <taxon>Dikarya</taxon>
        <taxon>Ascomycota</taxon>
        <taxon>Pezizomycotina</taxon>
        <taxon>Dothideomycetes</taxon>
        <taxon>Dothideomycetes incertae sedis</taxon>
        <taxon>Phaeotrichales</taxon>
        <taxon>Phaeotrichaceae</taxon>
        <taxon>Trichodelitschia</taxon>
    </lineage>
</organism>
<feature type="compositionally biased region" description="Polar residues" evidence="1">
    <location>
        <begin position="120"/>
        <end position="130"/>
    </location>
</feature>
<feature type="compositionally biased region" description="Low complexity" evidence="1">
    <location>
        <begin position="443"/>
        <end position="456"/>
    </location>
</feature>
<feature type="compositionally biased region" description="Low complexity" evidence="1">
    <location>
        <begin position="480"/>
        <end position="493"/>
    </location>
</feature>
<feature type="compositionally biased region" description="Low complexity" evidence="1">
    <location>
        <begin position="749"/>
        <end position="762"/>
    </location>
</feature>
<feature type="region of interest" description="Disordered" evidence="1">
    <location>
        <begin position="1"/>
        <end position="159"/>
    </location>
</feature>
<sequence length="875" mass="94285">MASAEPRSRSRLGRNFLGSKSREPLSLRWNLSRTTPATPAPEPKATEPEQEPAPQSQPAPKPSLARSEIVDRRQSKMSLFDLFSRPKVERARGQYDIPESIPERSQTPAHFYGRRAEPATSVTPPAQSPSKPEESPRKELVLNPQVGNPPRPPEDWGPPPMFQVVPQSIKTGIVKGTTMSVEGLIRAHNYRKQQGLLQTAFGSTTSLPFVRENPEGEAEAQESGTVVQPQLSDSPELVDKFFALVQAGRLVQYSGNGSATRMPERTLQLCDKSAAFACDLIPGKHWVVQVIQSANEDGGTTVSKSRSLLSRLRLPTSVVRRNTSSIIMVFDSAEDMDAWLKAIKNMIDELSGRRRELEPENLQSRRNSAEIHAVEAAQSLASQRSRATSRARASSTNSRIGVFSAETSPPQTVSSPINISTKTSPSSSPKASVSDRDGNLNRPSPTSSTEASSIATTVVSSEQLRLDQLREGSRHSFVSIRTSRTSETETATIPTSHCSSSPPSPQHDFFPEAHAPEPARNPAALRSSYMNPLAANPAARRRTMQILQPALERDAPLSGSPPDRRTSLLRTTSPDPPITTTILEIPSPGLPSASFPPHRPSTASPPASAPPYREPSRRQSTLPHLPPLTSRSLSRLDQPPTPRKNFFRPVPINPSPTPNDPNNPPFTKPFVPRRFSSLPSTPATLASLSEGSFSRPRAPSASFYAPTPFAAQTGVAAGPSMQKPLRRPSSMQIRSDPAPFLSNSRARRASGVVRSRSPPSLAERSESRSEQRSGIRELSGLRQLSGAPDRPRPESTAIPPHDPAPAVYIPERPGALRARTSSSIPAMMVPGLPPPVPPPRIPLPSPPGGAAGVGMPVGGPPRGPLPAVPVAGGFI</sequence>